<evidence type="ECO:0000256" key="7">
    <source>
        <dbReference type="ARBA" id="ARBA00071574"/>
    </source>
</evidence>
<dbReference type="Pfam" id="PF00188">
    <property type="entry name" value="CAP"/>
    <property type="match status" value="1"/>
</dbReference>
<dbReference type="Pfam" id="PF01984">
    <property type="entry name" value="dsDNA_bind"/>
    <property type="match status" value="1"/>
</dbReference>
<dbReference type="InterPro" id="IPR016187">
    <property type="entry name" value="CTDL_fold"/>
</dbReference>
<keyword evidence="4" id="KW-0007">Acetylation</keyword>
<dbReference type="InterPro" id="IPR000895">
    <property type="entry name" value="Transthyretin/HIU_hydrolase"/>
</dbReference>
<dbReference type="InterPro" id="IPR036883">
    <property type="entry name" value="PDCD5-like_sf"/>
</dbReference>
<dbReference type="FunFam" id="1.10.8.140:FF:000001">
    <property type="entry name" value="Programmed cell death protein 5"/>
    <property type="match status" value="1"/>
</dbReference>
<dbReference type="Gene3D" id="2.60.40.180">
    <property type="entry name" value="Transthyretin/hydroxyisourate hydrolase domain"/>
    <property type="match status" value="1"/>
</dbReference>
<dbReference type="SMART" id="SM00198">
    <property type="entry name" value="SCP"/>
    <property type="match status" value="1"/>
</dbReference>
<dbReference type="PROSITE" id="PS00022">
    <property type="entry name" value="EGF_1"/>
    <property type="match status" value="1"/>
</dbReference>
<dbReference type="InterPro" id="IPR002836">
    <property type="entry name" value="PDCD5-like"/>
</dbReference>
<feature type="region of interest" description="Disordered" evidence="8">
    <location>
        <begin position="855"/>
        <end position="874"/>
    </location>
</feature>
<feature type="compositionally biased region" description="Basic and acidic residues" evidence="8">
    <location>
        <begin position="608"/>
        <end position="620"/>
    </location>
</feature>
<sequence length="963" mass="106764">MRSVTASRCLDLFVALSLVGPSVHAGRTIAHAPDPQKSRTAGLGVKEYSQIVAQHNRLRSRVKPMAANMQKMEWDEELALVASEMAASCDTGPSPQRSSTFTHIGLNRRLLPHGVASFSEAIDSWFEEGKDFLYLSGRCGENATCQHYTQLVWATSSHVGCASQLCHRGGDPWEIFACAYSPGGNWEVNGRLVLPYKSGPYCSLCTSSMSGCFRLWDHVGGLCEIPRNPCRMSCGQHGHLNISSCKCKCDAGFTGHFCQVRCSVQCVHGHFKEEECSCLCDVGYGGAECAEKVQFPFHSCDVMIDEDCFTLSSEADTYYGAKIRCQTQGGILGQIHSQKVQDILAFYLSQLETSNEVTNTDFETRNFWIGLTYKPLKESFHWDTGELPGFSSFAFGQPDNQGFGNCVELQASSAFNWNDQRCKTRNRYLCQHDASMSGELKSSRSRAGGKRANSTAYGSELDLDYDSYQEDYYDRVYDYQRVPASLSPLSLGPSVAKRPRSSSYSSRHRRSRDRTHSKSSRAHSTSSTTAKLGMEELQVIKKELTLIKTQIDGLLDSLERMDTHRNDHKGSPLREDSPAGSPYALSASSPEHSLSSLSPPSSRHRIHRESPGLREPDDDHHTALVGLLNQTGGVSGPGEVLCDVGPQELEAGDTFNSHPVDVNGIVRASSFSPEVHDELLRLAGVEEQVIVSTPSGQMLYLIMLKLLTQFGFHSSVHMSENRLQKLKGHIVAENKSTAMAGSPNPLTTHVLNIATGLPGSNMALCLYRHVPSTDAWTLITTGTTNDDGRCPGLITKEQFTPGVYRIHFETAQYWESMGETCFYPYVEPFRSILLWENMADDELEAIRRQRMAELQAKHGEASNNQQGEEAKQKETDMRNSILAQVLDQSARARLSNLALVKPEKANAVENYLIQMARFGKLGGKISEAGLIEILEKVSQQTEKKMTVKFNRQRVMDSDDDDDY</sequence>
<evidence type="ECO:0000256" key="5">
    <source>
        <dbReference type="ARBA" id="ARBA00023157"/>
    </source>
</evidence>
<dbReference type="GO" id="GO:0003677">
    <property type="term" value="F:DNA binding"/>
    <property type="evidence" value="ECO:0007669"/>
    <property type="project" value="InterPro"/>
</dbReference>
<dbReference type="InterPro" id="IPR023416">
    <property type="entry name" value="Transthyretin/HIU_hydrolase_d"/>
</dbReference>
<dbReference type="Gene3D" id="1.10.8.140">
    <property type="entry name" value="PDCD5-like"/>
    <property type="match status" value="1"/>
</dbReference>
<feature type="signal peptide" evidence="9">
    <location>
        <begin position="1"/>
        <end position="25"/>
    </location>
</feature>
<dbReference type="CDD" id="cd00037">
    <property type="entry name" value="CLECT"/>
    <property type="match status" value="1"/>
</dbReference>
<protein>
    <recommendedName>
        <fullName evidence="7">Programmed cell death protein 5</fullName>
    </recommendedName>
</protein>
<evidence type="ECO:0000256" key="1">
    <source>
        <dbReference type="ARBA" id="ARBA00010490"/>
    </source>
</evidence>
<feature type="region of interest" description="Disordered" evidence="8">
    <location>
        <begin position="488"/>
        <end position="530"/>
    </location>
</feature>
<organism evidence="11 12">
    <name type="scientific">Scophthalmus maximus</name>
    <name type="common">Turbot</name>
    <name type="synonym">Psetta maxima</name>
    <dbReference type="NCBI Taxonomy" id="52904"/>
    <lineage>
        <taxon>Eukaryota</taxon>
        <taxon>Metazoa</taxon>
        <taxon>Chordata</taxon>
        <taxon>Craniata</taxon>
        <taxon>Vertebrata</taxon>
        <taxon>Euteleostomi</taxon>
        <taxon>Actinopterygii</taxon>
        <taxon>Neopterygii</taxon>
        <taxon>Teleostei</taxon>
        <taxon>Neoteleostei</taxon>
        <taxon>Acanthomorphata</taxon>
        <taxon>Carangaria</taxon>
        <taxon>Pleuronectiformes</taxon>
        <taxon>Pleuronectoidei</taxon>
        <taxon>Scophthalmidae</taxon>
        <taxon>Scophthalmus</taxon>
    </lineage>
</organism>
<comment type="similarity">
    <text evidence="1">Belongs to the PDCD5 family.</text>
</comment>
<keyword evidence="2" id="KW-0597">Phosphoprotein</keyword>
<dbReference type="PANTHER" id="PTHR10840:SF0">
    <property type="entry name" value="PROGRAMMED CELL DEATH PROTEIN 5"/>
    <property type="match status" value="1"/>
</dbReference>
<dbReference type="Proteomes" id="UP000438429">
    <property type="component" value="Unassembled WGS sequence"/>
</dbReference>
<dbReference type="Gene3D" id="3.40.33.10">
    <property type="entry name" value="CAP"/>
    <property type="match status" value="1"/>
</dbReference>
<dbReference type="PANTHER" id="PTHR10840">
    <property type="entry name" value="PROGRAMMED CELL DEATH PROTEIN 5"/>
    <property type="match status" value="1"/>
</dbReference>
<dbReference type="Pfam" id="PF00059">
    <property type="entry name" value="Lectin_C"/>
    <property type="match status" value="1"/>
</dbReference>
<dbReference type="GO" id="GO:0005829">
    <property type="term" value="C:cytosol"/>
    <property type="evidence" value="ECO:0007669"/>
    <property type="project" value="TreeGrafter"/>
</dbReference>
<dbReference type="SMART" id="SM00034">
    <property type="entry name" value="CLECT"/>
    <property type="match status" value="1"/>
</dbReference>
<dbReference type="InterPro" id="IPR000742">
    <property type="entry name" value="EGF"/>
</dbReference>
<dbReference type="SMART" id="SM00095">
    <property type="entry name" value="TR_THY"/>
    <property type="match status" value="1"/>
</dbReference>
<evidence type="ECO:0000256" key="3">
    <source>
        <dbReference type="ARBA" id="ARBA00022703"/>
    </source>
</evidence>
<dbReference type="GO" id="GO:0005634">
    <property type="term" value="C:nucleus"/>
    <property type="evidence" value="ECO:0007669"/>
    <property type="project" value="TreeGrafter"/>
</dbReference>
<feature type="chain" id="PRO_5025334470" description="Programmed cell death protein 5" evidence="9">
    <location>
        <begin position="26"/>
        <end position="963"/>
    </location>
</feature>
<gene>
    <name evidence="11" type="ORF">F2P81_004590</name>
</gene>
<dbReference type="Pfam" id="PF00576">
    <property type="entry name" value="Transthyretin"/>
    <property type="match status" value="1"/>
</dbReference>
<dbReference type="SUPFAM" id="SSF56436">
    <property type="entry name" value="C-type lectin-like"/>
    <property type="match status" value="1"/>
</dbReference>
<evidence type="ECO:0000256" key="2">
    <source>
        <dbReference type="ARBA" id="ARBA00022553"/>
    </source>
</evidence>
<keyword evidence="5" id="KW-1015">Disulfide bond</keyword>
<accession>A0A6A4TB93</accession>
<comment type="caution">
    <text evidence="11">The sequence shown here is derived from an EMBL/GenBank/DDBJ whole genome shotgun (WGS) entry which is preliminary data.</text>
</comment>
<dbReference type="InterPro" id="IPR014044">
    <property type="entry name" value="CAP_dom"/>
</dbReference>
<dbReference type="GO" id="GO:0006915">
    <property type="term" value="P:apoptotic process"/>
    <property type="evidence" value="ECO:0007669"/>
    <property type="project" value="UniProtKB-KW"/>
</dbReference>
<name>A0A6A4TB93_SCOMX</name>
<dbReference type="PROSITE" id="PS00615">
    <property type="entry name" value="C_TYPE_LECTIN_1"/>
    <property type="match status" value="1"/>
</dbReference>
<keyword evidence="3" id="KW-0053">Apoptosis</keyword>
<dbReference type="SUPFAM" id="SSF46950">
    <property type="entry name" value="Double-stranded DNA-binding domain"/>
    <property type="match status" value="1"/>
</dbReference>
<evidence type="ECO:0000313" key="11">
    <source>
        <dbReference type="EMBL" id="KAF0043253.1"/>
    </source>
</evidence>
<dbReference type="FunFam" id="3.40.33.10:FF:000014">
    <property type="entry name" value="C-type lectin domain family 18 member A"/>
    <property type="match status" value="1"/>
</dbReference>
<feature type="domain" description="C-type lectin" evidence="10">
    <location>
        <begin position="304"/>
        <end position="431"/>
    </location>
</feature>
<evidence type="ECO:0000313" key="12">
    <source>
        <dbReference type="Proteomes" id="UP000438429"/>
    </source>
</evidence>
<evidence type="ECO:0000256" key="6">
    <source>
        <dbReference type="ARBA" id="ARBA00056824"/>
    </source>
</evidence>
<feature type="compositionally biased region" description="Basic residues" evidence="8">
    <location>
        <begin position="506"/>
        <end position="521"/>
    </location>
</feature>
<keyword evidence="9" id="KW-0732">Signal</keyword>
<dbReference type="InterPro" id="IPR035940">
    <property type="entry name" value="CAP_sf"/>
</dbReference>
<dbReference type="AlphaFoldDB" id="A0A6A4TB93"/>
<evidence type="ECO:0000256" key="9">
    <source>
        <dbReference type="SAM" id="SignalP"/>
    </source>
</evidence>
<comment type="function">
    <text evidence="6">May function in the process of apoptosis.</text>
</comment>
<feature type="compositionally biased region" description="Low complexity" evidence="8">
    <location>
        <begin position="584"/>
        <end position="601"/>
    </location>
</feature>
<proteinExistence type="inferred from homology"/>
<dbReference type="InterPro" id="IPR018378">
    <property type="entry name" value="C-type_lectin_CS"/>
</dbReference>
<evidence type="ECO:0000256" key="4">
    <source>
        <dbReference type="ARBA" id="ARBA00022990"/>
    </source>
</evidence>
<dbReference type="InterPro" id="IPR001304">
    <property type="entry name" value="C-type_lectin-like"/>
</dbReference>
<reference evidence="11 12" key="1">
    <citation type="submission" date="2019-06" db="EMBL/GenBank/DDBJ databases">
        <title>Draft genomes of female and male turbot (Scophthalmus maximus).</title>
        <authorList>
            <person name="Xu H."/>
            <person name="Xu X.-W."/>
            <person name="Shao C."/>
            <person name="Chen S."/>
        </authorList>
    </citation>
    <scope>NUCLEOTIDE SEQUENCE [LARGE SCALE GENOMIC DNA]</scope>
    <source>
        <strain evidence="11">Ysfricsl-2016a</strain>
        <tissue evidence="11">Blood</tissue>
    </source>
</reference>
<feature type="compositionally biased region" description="Basic and acidic residues" evidence="8">
    <location>
        <begin position="563"/>
        <end position="577"/>
    </location>
</feature>
<evidence type="ECO:0000259" key="10">
    <source>
        <dbReference type="PROSITE" id="PS50041"/>
    </source>
</evidence>
<dbReference type="PRINTS" id="PR00189">
    <property type="entry name" value="TRNSTHYRETIN"/>
</dbReference>
<dbReference type="SUPFAM" id="SSF55797">
    <property type="entry name" value="PR-1-like"/>
    <property type="match status" value="1"/>
</dbReference>
<feature type="region of interest" description="Disordered" evidence="8">
    <location>
        <begin position="563"/>
        <end position="620"/>
    </location>
</feature>
<dbReference type="PROSITE" id="PS50041">
    <property type="entry name" value="C_TYPE_LECTIN_2"/>
    <property type="match status" value="1"/>
</dbReference>
<dbReference type="InterPro" id="IPR036817">
    <property type="entry name" value="Transthyretin/HIU_hydrolase_sf"/>
</dbReference>
<dbReference type="EMBL" id="VEVO01000004">
    <property type="protein sequence ID" value="KAF0043253.1"/>
    <property type="molecule type" value="Genomic_DNA"/>
</dbReference>
<evidence type="ECO:0000256" key="8">
    <source>
        <dbReference type="SAM" id="MobiDB-lite"/>
    </source>
</evidence>
<dbReference type="InterPro" id="IPR016186">
    <property type="entry name" value="C-type_lectin-like/link_sf"/>
</dbReference>
<dbReference type="SUPFAM" id="SSF49472">
    <property type="entry name" value="Transthyretin (synonym: prealbumin)"/>
    <property type="match status" value="1"/>
</dbReference>
<dbReference type="Gene3D" id="3.10.100.10">
    <property type="entry name" value="Mannose-Binding Protein A, subunit A"/>
    <property type="match status" value="1"/>
</dbReference>